<dbReference type="EC" id="3.4.11.18" evidence="6 7"/>
<keyword evidence="5 6" id="KW-0378">Hydrolase</keyword>
<dbReference type="NCBIfam" id="TIGR00500">
    <property type="entry name" value="met_pdase_I"/>
    <property type="match status" value="1"/>
</dbReference>
<evidence type="ECO:0000313" key="10">
    <source>
        <dbReference type="Proteomes" id="UP000033934"/>
    </source>
</evidence>
<dbReference type="HAMAP" id="MF_01974">
    <property type="entry name" value="MetAP_1"/>
    <property type="match status" value="1"/>
</dbReference>
<organism evidence="9 10">
    <name type="scientific">Berkelbacteria bacterium GW2011_GWA2_38_9</name>
    <dbReference type="NCBI Taxonomy" id="1618334"/>
    <lineage>
        <taxon>Bacteria</taxon>
        <taxon>Candidatus Berkelbacteria</taxon>
    </lineage>
</organism>
<feature type="binding site" evidence="6">
    <location>
        <position position="201"/>
    </location>
    <ligand>
        <name>a divalent metal cation</name>
        <dbReference type="ChEBI" id="CHEBI:60240"/>
        <label>2</label>
        <note>catalytic</note>
    </ligand>
</feature>
<dbReference type="PANTHER" id="PTHR43330:SF27">
    <property type="entry name" value="METHIONINE AMINOPEPTIDASE"/>
    <property type="match status" value="1"/>
</dbReference>
<evidence type="ECO:0000256" key="2">
    <source>
        <dbReference type="ARBA" id="ARBA00022438"/>
    </source>
</evidence>
<dbReference type="SUPFAM" id="SSF55920">
    <property type="entry name" value="Creatinase/aminopeptidase"/>
    <property type="match status" value="1"/>
</dbReference>
<dbReference type="GO" id="GO:0004239">
    <property type="term" value="F:initiator methionyl aminopeptidase activity"/>
    <property type="evidence" value="ECO:0007669"/>
    <property type="project" value="UniProtKB-UniRule"/>
</dbReference>
<dbReference type="PRINTS" id="PR00599">
    <property type="entry name" value="MAPEPTIDASE"/>
</dbReference>
<dbReference type="EMBL" id="LBVO01000007">
    <property type="protein sequence ID" value="KKQ90396.1"/>
    <property type="molecule type" value="Genomic_DNA"/>
</dbReference>
<dbReference type="Proteomes" id="UP000033934">
    <property type="component" value="Unassembled WGS sequence"/>
</dbReference>
<dbReference type="PATRIC" id="fig|1618334.3.peg.158"/>
<comment type="function">
    <text evidence="1 6">Removes the N-terminal methionine from nascent proteins. The N-terminal methionine is often cleaved when the second residue in the primary sequence is small and uncharged (Met-Ala-, Cys, Gly, Pro, Ser, Thr, or Val). Requires deformylation of the N(alpha)-formylated initiator methionine before it can be hydrolyzed.</text>
</comment>
<dbReference type="InterPro" id="IPR001714">
    <property type="entry name" value="Pept_M24_MAP"/>
</dbReference>
<evidence type="ECO:0000259" key="8">
    <source>
        <dbReference type="Pfam" id="PF00557"/>
    </source>
</evidence>
<dbReference type="Gene3D" id="3.90.230.10">
    <property type="entry name" value="Creatinase/methionine aminopeptidase superfamily"/>
    <property type="match status" value="1"/>
</dbReference>
<dbReference type="PANTHER" id="PTHR43330">
    <property type="entry name" value="METHIONINE AMINOPEPTIDASE"/>
    <property type="match status" value="1"/>
</dbReference>
<comment type="caution">
    <text evidence="9">The sequence shown here is derived from an EMBL/GenBank/DDBJ whole genome shotgun (WGS) entry which is preliminary data.</text>
</comment>
<feature type="binding site" evidence="6">
    <location>
        <position position="175"/>
    </location>
    <ligand>
        <name>substrate</name>
    </ligand>
</feature>
<evidence type="ECO:0000256" key="5">
    <source>
        <dbReference type="ARBA" id="ARBA00022801"/>
    </source>
</evidence>
<feature type="binding site" evidence="6">
    <location>
        <position position="232"/>
    </location>
    <ligand>
        <name>a divalent metal cation</name>
        <dbReference type="ChEBI" id="CHEBI:60240"/>
        <label>1</label>
    </ligand>
</feature>
<evidence type="ECO:0000256" key="4">
    <source>
        <dbReference type="ARBA" id="ARBA00022723"/>
    </source>
</evidence>
<evidence type="ECO:0000256" key="3">
    <source>
        <dbReference type="ARBA" id="ARBA00022670"/>
    </source>
</evidence>
<feature type="domain" description="Peptidase M24" evidence="8">
    <location>
        <begin position="12"/>
        <end position="238"/>
    </location>
</feature>
<protein>
    <recommendedName>
        <fullName evidence="6 7">Methionine aminopeptidase</fullName>
        <shortName evidence="6">MAP</shortName>
        <shortName evidence="6">MetAP</shortName>
        <ecNumber evidence="6 7">3.4.11.18</ecNumber>
    </recommendedName>
    <alternativeName>
        <fullName evidence="6">Peptidase M</fullName>
    </alternativeName>
</protein>
<keyword evidence="2 6" id="KW-0031">Aminopeptidase</keyword>
<evidence type="ECO:0000256" key="1">
    <source>
        <dbReference type="ARBA" id="ARBA00002521"/>
    </source>
</evidence>
<feature type="binding site" evidence="6">
    <location>
        <position position="168"/>
    </location>
    <ligand>
        <name>a divalent metal cation</name>
        <dbReference type="ChEBI" id="CHEBI:60240"/>
        <label>2</label>
        <note>catalytic</note>
    </ligand>
</feature>
<sequence>MSLISDANDLNNLRKGGKILADIIFQSKTVIKESTNLLEIDRFVESEIIKAGCRPSFKGFEGYPASTCLSVNHEVVHAIPKSYILKSGDLLGLDVGLWYKSIAVDTAITVAIGDISKRQQELMLSTQEALKAAIQVIKPGIRTGDIGYCIQKVAEKNKLGIVRNLSGHGVGYKVHDYPSILNCGRPNQGELIKEGMALAIEPMFTLGGGEVKTAIDGWAVETVDRSYAAQFEHTILVSKSGAEIITVR</sequence>
<feature type="binding site" evidence="6">
    <location>
        <position position="77"/>
    </location>
    <ligand>
        <name>substrate</name>
    </ligand>
</feature>
<dbReference type="GO" id="GO:0070006">
    <property type="term" value="F:metalloaminopeptidase activity"/>
    <property type="evidence" value="ECO:0007669"/>
    <property type="project" value="UniProtKB-UniRule"/>
</dbReference>
<accession>A0A0G0PM56</accession>
<name>A0A0G0PM56_9BACT</name>
<gene>
    <name evidence="6" type="primary">map</name>
    <name evidence="9" type="ORF">UT11_C0007G0038</name>
</gene>
<dbReference type="InterPro" id="IPR002467">
    <property type="entry name" value="Pept_M24A_MAP1"/>
</dbReference>
<feature type="binding site" evidence="6">
    <location>
        <position position="105"/>
    </location>
    <ligand>
        <name>a divalent metal cation</name>
        <dbReference type="ChEBI" id="CHEBI:60240"/>
        <label>1</label>
    </ligand>
</feature>
<dbReference type="CDD" id="cd01086">
    <property type="entry name" value="MetAP1"/>
    <property type="match status" value="1"/>
</dbReference>
<dbReference type="InterPro" id="IPR036005">
    <property type="entry name" value="Creatinase/aminopeptidase-like"/>
</dbReference>
<evidence type="ECO:0000313" key="9">
    <source>
        <dbReference type="EMBL" id="KKQ90396.1"/>
    </source>
</evidence>
<comment type="subunit">
    <text evidence="6">Monomer.</text>
</comment>
<dbReference type="InterPro" id="IPR000994">
    <property type="entry name" value="Pept_M24"/>
</dbReference>
<keyword evidence="4 6" id="KW-0479">Metal-binding</keyword>
<feature type="binding site" evidence="6">
    <location>
        <position position="232"/>
    </location>
    <ligand>
        <name>a divalent metal cation</name>
        <dbReference type="ChEBI" id="CHEBI:60240"/>
        <label>2</label>
        <note>catalytic</note>
    </ligand>
</feature>
<feature type="binding site" evidence="6">
    <location>
        <position position="105"/>
    </location>
    <ligand>
        <name>a divalent metal cation</name>
        <dbReference type="ChEBI" id="CHEBI:60240"/>
        <label>2</label>
        <note>catalytic</note>
    </ligand>
</feature>
<dbReference type="AlphaFoldDB" id="A0A0G0PM56"/>
<dbReference type="GO" id="GO:0005829">
    <property type="term" value="C:cytosol"/>
    <property type="evidence" value="ECO:0007669"/>
    <property type="project" value="TreeGrafter"/>
</dbReference>
<dbReference type="Pfam" id="PF00557">
    <property type="entry name" value="Peptidase_M24"/>
    <property type="match status" value="1"/>
</dbReference>
<keyword evidence="3 6" id="KW-0645">Protease</keyword>
<comment type="cofactor">
    <cofactor evidence="6">
        <name>Co(2+)</name>
        <dbReference type="ChEBI" id="CHEBI:48828"/>
    </cofactor>
    <cofactor evidence="6">
        <name>Zn(2+)</name>
        <dbReference type="ChEBI" id="CHEBI:29105"/>
    </cofactor>
    <cofactor evidence="6">
        <name>Mn(2+)</name>
        <dbReference type="ChEBI" id="CHEBI:29035"/>
    </cofactor>
    <cofactor evidence="6">
        <name>Fe(2+)</name>
        <dbReference type="ChEBI" id="CHEBI:29033"/>
    </cofactor>
    <text evidence="6">Binds 2 divalent metal cations per subunit. Has a high-affinity and a low affinity metal-binding site. The true nature of the physiological cofactor is under debate. The enzyme is active with cobalt, zinc, manganese or divalent iron ions. Most likely, methionine aminopeptidases function as mononuclear Fe(2+)-metalloproteases under physiological conditions, and the catalytically relevant metal-binding site has been assigned to the histidine-containing high-affinity site.</text>
</comment>
<feature type="binding site" evidence="6">
    <location>
        <position position="94"/>
    </location>
    <ligand>
        <name>a divalent metal cation</name>
        <dbReference type="ChEBI" id="CHEBI:60240"/>
        <label>1</label>
    </ligand>
</feature>
<reference evidence="9 10" key="1">
    <citation type="journal article" date="2015" name="Nature">
        <title>rRNA introns, odd ribosomes, and small enigmatic genomes across a large radiation of phyla.</title>
        <authorList>
            <person name="Brown C.T."/>
            <person name="Hug L.A."/>
            <person name="Thomas B.C."/>
            <person name="Sharon I."/>
            <person name="Castelle C.J."/>
            <person name="Singh A."/>
            <person name="Wilkins M.J."/>
            <person name="Williams K.H."/>
            <person name="Banfield J.F."/>
        </authorList>
    </citation>
    <scope>NUCLEOTIDE SEQUENCE [LARGE SCALE GENOMIC DNA]</scope>
</reference>
<comment type="similarity">
    <text evidence="6">Belongs to the peptidase M24A family. Methionine aminopeptidase type 1 subfamily.</text>
</comment>
<comment type="catalytic activity">
    <reaction evidence="6 7">
        <text>Release of N-terminal amino acids, preferentially methionine, from peptides and arylamides.</text>
        <dbReference type="EC" id="3.4.11.18"/>
    </reaction>
</comment>
<proteinExistence type="inferred from homology"/>
<dbReference type="GO" id="GO:0006508">
    <property type="term" value="P:proteolysis"/>
    <property type="evidence" value="ECO:0007669"/>
    <property type="project" value="UniProtKB-KW"/>
</dbReference>
<evidence type="ECO:0000256" key="6">
    <source>
        <dbReference type="HAMAP-Rule" id="MF_01974"/>
    </source>
</evidence>
<evidence type="ECO:0000256" key="7">
    <source>
        <dbReference type="RuleBase" id="RU003653"/>
    </source>
</evidence>
<dbReference type="GO" id="GO:0046872">
    <property type="term" value="F:metal ion binding"/>
    <property type="evidence" value="ECO:0007669"/>
    <property type="project" value="UniProtKB-UniRule"/>
</dbReference>